<dbReference type="OrthoDB" id="10548948at2759"/>
<feature type="non-terminal residue" evidence="1">
    <location>
        <position position="1"/>
    </location>
</feature>
<evidence type="ECO:0000313" key="2">
    <source>
        <dbReference type="Proteomes" id="UP000054477"/>
    </source>
</evidence>
<gene>
    <name evidence="1" type="ORF">K443DRAFT_108417</name>
</gene>
<sequence length="111" mass="11388">YQESSPLTAEFGRIWVLTCGRGGCGRMGRSGSLLAGGASVFAVIWGSLVGRCGYAPGCRVGVGGTAVLFDVARGGPVLVGFEASQRGARWEEHPGFALVGGLLANTGWELT</sequence>
<dbReference type="AlphaFoldDB" id="A0A0C9X305"/>
<keyword evidence="2" id="KW-1185">Reference proteome</keyword>
<name>A0A0C9X305_9AGAR</name>
<proteinExistence type="predicted"/>
<evidence type="ECO:0000313" key="1">
    <source>
        <dbReference type="EMBL" id="KIJ95638.1"/>
    </source>
</evidence>
<dbReference type="Proteomes" id="UP000054477">
    <property type="component" value="Unassembled WGS sequence"/>
</dbReference>
<organism evidence="1 2">
    <name type="scientific">Laccaria amethystina LaAM-08-1</name>
    <dbReference type="NCBI Taxonomy" id="1095629"/>
    <lineage>
        <taxon>Eukaryota</taxon>
        <taxon>Fungi</taxon>
        <taxon>Dikarya</taxon>
        <taxon>Basidiomycota</taxon>
        <taxon>Agaricomycotina</taxon>
        <taxon>Agaricomycetes</taxon>
        <taxon>Agaricomycetidae</taxon>
        <taxon>Agaricales</taxon>
        <taxon>Agaricineae</taxon>
        <taxon>Hydnangiaceae</taxon>
        <taxon>Laccaria</taxon>
    </lineage>
</organism>
<dbReference type="EMBL" id="KN838748">
    <property type="protein sequence ID" value="KIJ95638.1"/>
    <property type="molecule type" value="Genomic_DNA"/>
</dbReference>
<protein>
    <submittedName>
        <fullName evidence="1">Uncharacterized protein</fullName>
    </submittedName>
</protein>
<reference evidence="1 2" key="1">
    <citation type="submission" date="2014-04" db="EMBL/GenBank/DDBJ databases">
        <authorList>
            <consortium name="DOE Joint Genome Institute"/>
            <person name="Kuo A."/>
            <person name="Kohler A."/>
            <person name="Nagy L.G."/>
            <person name="Floudas D."/>
            <person name="Copeland A."/>
            <person name="Barry K.W."/>
            <person name="Cichocki N."/>
            <person name="Veneault-Fourrey C."/>
            <person name="LaButti K."/>
            <person name="Lindquist E.A."/>
            <person name="Lipzen A."/>
            <person name="Lundell T."/>
            <person name="Morin E."/>
            <person name="Murat C."/>
            <person name="Sun H."/>
            <person name="Tunlid A."/>
            <person name="Henrissat B."/>
            <person name="Grigoriev I.V."/>
            <person name="Hibbett D.S."/>
            <person name="Martin F."/>
            <person name="Nordberg H.P."/>
            <person name="Cantor M.N."/>
            <person name="Hua S.X."/>
        </authorList>
    </citation>
    <scope>NUCLEOTIDE SEQUENCE [LARGE SCALE GENOMIC DNA]</scope>
    <source>
        <strain evidence="1 2">LaAM-08-1</strain>
    </source>
</reference>
<dbReference type="HOGENOM" id="CLU_2284090_0_0_1"/>
<reference evidence="2" key="2">
    <citation type="submission" date="2015-01" db="EMBL/GenBank/DDBJ databases">
        <title>Evolutionary Origins and Diversification of the Mycorrhizal Mutualists.</title>
        <authorList>
            <consortium name="DOE Joint Genome Institute"/>
            <consortium name="Mycorrhizal Genomics Consortium"/>
            <person name="Kohler A."/>
            <person name="Kuo A."/>
            <person name="Nagy L.G."/>
            <person name="Floudas D."/>
            <person name="Copeland A."/>
            <person name="Barry K.W."/>
            <person name="Cichocki N."/>
            <person name="Veneault-Fourrey C."/>
            <person name="LaButti K."/>
            <person name="Lindquist E.A."/>
            <person name="Lipzen A."/>
            <person name="Lundell T."/>
            <person name="Morin E."/>
            <person name="Murat C."/>
            <person name="Riley R."/>
            <person name="Ohm R."/>
            <person name="Sun H."/>
            <person name="Tunlid A."/>
            <person name="Henrissat B."/>
            <person name="Grigoriev I.V."/>
            <person name="Hibbett D.S."/>
            <person name="Martin F."/>
        </authorList>
    </citation>
    <scope>NUCLEOTIDE SEQUENCE [LARGE SCALE GENOMIC DNA]</scope>
    <source>
        <strain evidence="2">LaAM-08-1</strain>
    </source>
</reference>
<accession>A0A0C9X305</accession>